<evidence type="ECO:0000256" key="6">
    <source>
        <dbReference type="ARBA" id="ARBA00022748"/>
    </source>
</evidence>
<comment type="caution">
    <text evidence="13">The sequence shown here is derived from an EMBL/GenBank/DDBJ whole genome shotgun (WGS) entry which is preliminary data.</text>
</comment>
<keyword evidence="14" id="KW-1185">Reference proteome</keyword>
<dbReference type="InterPro" id="IPR002541">
    <property type="entry name" value="Cyt_c_assembly"/>
</dbReference>
<feature type="transmembrane region" description="Helical" evidence="10">
    <location>
        <begin position="609"/>
        <end position="628"/>
    </location>
</feature>
<feature type="transmembrane region" description="Helical" evidence="10">
    <location>
        <begin position="278"/>
        <end position="306"/>
    </location>
</feature>
<evidence type="ECO:0000259" key="12">
    <source>
        <dbReference type="Pfam" id="PF16327"/>
    </source>
</evidence>
<evidence type="ECO:0000256" key="9">
    <source>
        <dbReference type="ARBA" id="ARBA00037230"/>
    </source>
</evidence>
<dbReference type="EMBL" id="PXYY01000030">
    <property type="protein sequence ID" value="PSJ80442.1"/>
    <property type="molecule type" value="Genomic_DNA"/>
</dbReference>
<evidence type="ECO:0000256" key="4">
    <source>
        <dbReference type="ARBA" id="ARBA00022519"/>
    </source>
</evidence>
<evidence type="ECO:0000256" key="5">
    <source>
        <dbReference type="ARBA" id="ARBA00022692"/>
    </source>
</evidence>
<dbReference type="InterPro" id="IPR003567">
    <property type="entry name" value="Cyt_c_biogenesis"/>
</dbReference>
<proteinExistence type="inferred from homology"/>
<dbReference type="NCBIfam" id="NF007691">
    <property type="entry name" value="PRK10369.1"/>
    <property type="match status" value="1"/>
</dbReference>
<dbReference type="Pfam" id="PF16327">
    <property type="entry name" value="CcmF_C"/>
    <property type="match status" value="1"/>
</dbReference>
<dbReference type="Pfam" id="PF01578">
    <property type="entry name" value="Cytochrom_C_asm"/>
    <property type="match status" value="1"/>
</dbReference>
<feature type="transmembrane region" description="Helical" evidence="10">
    <location>
        <begin position="426"/>
        <end position="444"/>
    </location>
</feature>
<dbReference type="GO" id="GO:0015232">
    <property type="term" value="F:heme transmembrane transporter activity"/>
    <property type="evidence" value="ECO:0007669"/>
    <property type="project" value="InterPro"/>
</dbReference>
<dbReference type="PANTHER" id="PTHR43653:SF1">
    <property type="entry name" value="CYTOCHROME C-TYPE BIOGENESIS PROTEIN CCMF"/>
    <property type="match status" value="1"/>
</dbReference>
<dbReference type="Proteomes" id="UP000241868">
    <property type="component" value="Unassembled WGS sequence"/>
</dbReference>
<dbReference type="InterPro" id="IPR003568">
    <property type="entry name" value="Cyt_c_biogenesis_CcmF"/>
</dbReference>
<accession>A0A2P7U0D7</accession>
<feature type="transmembrane region" description="Helical" evidence="10">
    <location>
        <begin position="209"/>
        <end position="230"/>
    </location>
</feature>
<dbReference type="GO" id="GO:0005886">
    <property type="term" value="C:plasma membrane"/>
    <property type="evidence" value="ECO:0007669"/>
    <property type="project" value="UniProtKB-SubCell"/>
</dbReference>
<feature type="transmembrane region" description="Helical" evidence="10">
    <location>
        <begin position="395"/>
        <end position="414"/>
    </location>
</feature>
<dbReference type="PANTHER" id="PTHR43653">
    <property type="entry name" value="CYTOCHROME C ASSEMBLY PROTEIN-RELATED"/>
    <property type="match status" value="1"/>
</dbReference>
<feature type="domain" description="Cytochrome c assembly protein" evidence="11">
    <location>
        <begin position="90"/>
        <end position="296"/>
    </location>
</feature>
<feature type="domain" description="Cytochrome c-type biogenesis protein CcmF C-terminal" evidence="12">
    <location>
        <begin position="316"/>
        <end position="631"/>
    </location>
</feature>
<dbReference type="PRINTS" id="PR01410">
    <property type="entry name" value="CCBIOGENESIS"/>
</dbReference>
<evidence type="ECO:0000313" key="13">
    <source>
        <dbReference type="EMBL" id="PSJ80442.1"/>
    </source>
</evidence>
<feature type="transmembrane region" description="Helical" evidence="10">
    <location>
        <begin position="97"/>
        <end position="115"/>
    </location>
</feature>
<protein>
    <submittedName>
        <fullName evidence="13">C-type cytochrome biogenesis protein CcmF</fullName>
    </submittedName>
</protein>
<evidence type="ECO:0000259" key="11">
    <source>
        <dbReference type="Pfam" id="PF01578"/>
    </source>
</evidence>
<feature type="transmembrane region" description="Helical" evidence="10">
    <location>
        <begin position="178"/>
        <end position="197"/>
    </location>
</feature>
<gene>
    <name evidence="13" type="ORF">C7N83_06240</name>
</gene>
<feature type="transmembrane region" description="Helical" evidence="10">
    <location>
        <begin position="6"/>
        <end position="25"/>
    </location>
</feature>
<comment type="similarity">
    <text evidence="2">Belongs to the CcmF/CycK/Ccl1/NrfE/CcsA family.</text>
</comment>
<feature type="transmembrane region" description="Helical" evidence="10">
    <location>
        <begin position="122"/>
        <end position="143"/>
    </location>
</feature>
<dbReference type="GO" id="GO:0020037">
    <property type="term" value="F:heme binding"/>
    <property type="evidence" value="ECO:0007669"/>
    <property type="project" value="InterPro"/>
</dbReference>
<feature type="transmembrane region" description="Helical" evidence="10">
    <location>
        <begin position="353"/>
        <end position="375"/>
    </location>
</feature>
<keyword evidence="5 10" id="KW-0812">Transmembrane</keyword>
<dbReference type="GO" id="GO:0017004">
    <property type="term" value="P:cytochrome complex assembly"/>
    <property type="evidence" value="ECO:0007669"/>
    <property type="project" value="UniProtKB-KW"/>
</dbReference>
<dbReference type="InterPro" id="IPR032523">
    <property type="entry name" value="CcmF_C"/>
</dbReference>
<keyword evidence="4" id="KW-0997">Cell inner membrane</keyword>
<dbReference type="PRINTS" id="PR01411">
    <property type="entry name" value="CCMFBIOGNSIS"/>
</dbReference>
<keyword evidence="7 10" id="KW-1133">Transmembrane helix</keyword>
<feature type="transmembrane region" description="Helical" evidence="10">
    <location>
        <begin position="312"/>
        <end position="332"/>
    </location>
</feature>
<evidence type="ECO:0000313" key="14">
    <source>
        <dbReference type="Proteomes" id="UP000241868"/>
    </source>
</evidence>
<evidence type="ECO:0000256" key="10">
    <source>
        <dbReference type="SAM" id="Phobius"/>
    </source>
</evidence>
<evidence type="ECO:0000256" key="8">
    <source>
        <dbReference type="ARBA" id="ARBA00023136"/>
    </source>
</evidence>
<organism evidence="13 14">
    <name type="scientific">Neisseria iguanae</name>
    <dbReference type="NCBI Taxonomy" id="90242"/>
    <lineage>
        <taxon>Bacteria</taxon>
        <taxon>Pseudomonadati</taxon>
        <taxon>Pseudomonadota</taxon>
        <taxon>Betaproteobacteria</taxon>
        <taxon>Neisseriales</taxon>
        <taxon>Neisseriaceae</taxon>
        <taxon>Neisseria</taxon>
    </lineage>
</organism>
<evidence type="ECO:0000256" key="3">
    <source>
        <dbReference type="ARBA" id="ARBA00022475"/>
    </source>
</evidence>
<dbReference type="OrthoDB" id="9761451at2"/>
<feature type="transmembrane region" description="Helical" evidence="10">
    <location>
        <begin position="250"/>
        <end position="266"/>
    </location>
</feature>
<dbReference type="AlphaFoldDB" id="A0A2P7U0D7"/>
<evidence type="ECO:0000256" key="1">
    <source>
        <dbReference type="ARBA" id="ARBA00004429"/>
    </source>
</evidence>
<keyword evidence="3" id="KW-1003">Cell membrane</keyword>
<reference evidence="13 14" key="1">
    <citation type="submission" date="2018-03" db="EMBL/GenBank/DDBJ databases">
        <title>Neisseria weixii sp. nov., isolated from the intestinal contents of Tibetan Plateau pika (Ochotona curzoniae) in Yushu, Qinghai Province, China.</title>
        <authorList>
            <person name="Gui Z."/>
        </authorList>
    </citation>
    <scope>NUCLEOTIDE SEQUENCE [LARGE SCALE GENOMIC DNA]</scope>
    <source>
        <strain evidence="13 14">ATCC 51483</strain>
    </source>
</reference>
<sequence length="637" mass="71105">MWIEVGHFCLILSVFTAIIGSVAGFSGGCRTTHNGLSSLVKTQSLLTLLLVGLALLSLIWSFINDDFSVRYVAAHSNRLLPLFYKIAATWGGHEGSLLLWLFFSYVWLGVLLPSLKRLSGDVQNYTVAIILAVSVGFALFVLLTSNPFTRQFPIPSDGVDLNPLLQHPGLALHPPMLYLGYVGFSIVFSMTLAALMAKKFDTVWAEMARWWTLMAWICLTLGIVLGSMWAYRELGWGGWWFWDPVENASFMPWLVGTALLHSLMVAEKRAMFQHWTVLLAISTFSLSLIGMFLVRSGVLISVHAFVSNSNRGIVMLIYLSVVLLTSLTLYVFRAQSLYTPARFPLVSREMLLLINNILLITACVTVLLGTLFPLISDILQIGKFSVGAPYFNQVLMPIWSLLLCVLIPAARIGWNKNPVAKMKKSWLVSIIVSSGLSVGLIVTLGKWAWVPMLIFTLSCTVILTHLHDLYRRSFRQPQKRWGMTVAHIGLALFAIGATAVSYYDGARDIVIKPRESILIGTESLTFVHLEGKTAQNYEAMVGHFLLSRNGKDIAMLKPEKRQYFSGGAPMTEADILHSFTRDFYISLGEMQGVDPSTAPWLIRVYIKPLMNWLWVGCILMVLGGILVLTDRKNRIKT</sequence>
<evidence type="ECO:0000256" key="2">
    <source>
        <dbReference type="ARBA" id="ARBA00009186"/>
    </source>
</evidence>
<feature type="transmembrane region" description="Helical" evidence="10">
    <location>
        <begin position="481"/>
        <end position="503"/>
    </location>
</feature>
<feature type="transmembrane region" description="Helical" evidence="10">
    <location>
        <begin position="45"/>
        <end position="63"/>
    </location>
</feature>
<comment type="function">
    <text evidence="9">Required for the biogenesis of c-type cytochromes. Possible subunit of a heme lyase.</text>
</comment>
<feature type="transmembrane region" description="Helical" evidence="10">
    <location>
        <begin position="450"/>
        <end position="469"/>
    </location>
</feature>
<keyword evidence="8 10" id="KW-0472">Membrane</keyword>
<dbReference type="NCBIfam" id="TIGR00353">
    <property type="entry name" value="nrfE"/>
    <property type="match status" value="1"/>
</dbReference>
<evidence type="ECO:0000256" key="7">
    <source>
        <dbReference type="ARBA" id="ARBA00022989"/>
    </source>
</evidence>
<keyword evidence="6" id="KW-0201">Cytochrome c-type biogenesis</keyword>
<name>A0A2P7U0D7_9NEIS</name>
<dbReference type="RefSeq" id="WP_106741393.1">
    <property type="nucleotide sequence ID" value="NZ_PXYY01000030.1"/>
</dbReference>
<comment type="subcellular location">
    <subcellularLocation>
        <location evidence="1">Cell inner membrane</location>
        <topology evidence="1">Multi-pass membrane protein</topology>
    </subcellularLocation>
</comment>